<evidence type="ECO:0000313" key="2">
    <source>
        <dbReference type="EMBL" id="OQR86939.1"/>
    </source>
</evidence>
<dbReference type="AlphaFoldDB" id="A0A1V9YMJ3"/>
<gene>
    <name evidence="2" type="ORF">ACHHYP_09740</name>
</gene>
<dbReference type="OrthoDB" id="69973at2759"/>
<protein>
    <submittedName>
        <fullName evidence="2">Uncharacterized protein</fullName>
    </submittedName>
</protein>
<name>A0A1V9YMJ3_ACHHY</name>
<feature type="compositionally biased region" description="Polar residues" evidence="1">
    <location>
        <begin position="298"/>
        <end position="313"/>
    </location>
</feature>
<accession>A0A1V9YMJ3</accession>
<organism evidence="2 3">
    <name type="scientific">Achlya hypogyna</name>
    <name type="common">Oomycete</name>
    <name type="synonym">Protoachlya hypogyna</name>
    <dbReference type="NCBI Taxonomy" id="1202772"/>
    <lineage>
        <taxon>Eukaryota</taxon>
        <taxon>Sar</taxon>
        <taxon>Stramenopiles</taxon>
        <taxon>Oomycota</taxon>
        <taxon>Saprolegniomycetes</taxon>
        <taxon>Saprolegniales</taxon>
        <taxon>Achlyaceae</taxon>
        <taxon>Achlya</taxon>
    </lineage>
</organism>
<keyword evidence="3" id="KW-1185">Reference proteome</keyword>
<evidence type="ECO:0000256" key="1">
    <source>
        <dbReference type="SAM" id="MobiDB-lite"/>
    </source>
</evidence>
<feature type="region of interest" description="Disordered" evidence="1">
    <location>
        <begin position="265"/>
        <end position="324"/>
    </location>
</feature>
<proteinExistence type="predicted"/>
<dbReference type="EMBL" id="JNBR01001475">
    <property type="protein sequence ID" value="OQR86939.1"/>
    <property type="molecule type" value="Genomic_DNA"/>
</dbReference>
<sequence length="682" mass="74280">MDEARTSTPKAGNKPVLVAQGPLPAFVFVDEFIECTLAIEHFDQLAKPHDAPLALPFQVALVHEDTKLTTETSAHLTIDPATPLVFSSETCTFRFQLHHVLRSMCLRCFVPAADCPPLSTLTSSFSVVKEKLVVSEQPPEVWFKDEGGKDKKICVQVNVQAAPGHQVIDRVIPLTLQLLYDSGEPVPNASVPTVNTSASILKLYPDLPPHITNGHVKLEFRIEDVSKNHQNHCFVLRVAPQSSNVYEDLAAVDTQPVAIRSKRNKRRLSSLKSPSNAGGITGMSPSCQRPRMIPTPTHGVTPTANNYTPSSRRATPHNVPRPRMTWSDTMQEWKLIGYEIHPDGSTNHQAPLYRCVSCLRFTDAAKQAEHAPNCGYLKHQQARRAAATPQATPHAQMYGPYTPSNYTPQHHQQQYTPSHNTMVYTPSHAGYNPASVAAAYQAAAAAAAAQYNATPTNASAMGYAGMNSAAYTSSAPVQAAYTPSHAAGSSVSVKTDNIFLQTEREPEPEARETDMMMTDLTMDGLMSTTPTTETDATDWSFNTLNMAAPTTAAASGTSALFAGSTPPSDEAYVSVILAVMQCDMRGDKMGLPAFNQYQQLVGFYKESQDNLSPTQVLFSPVSDFPFCDSQAVTASLETAVQYSPGAVFLLSKCVGGLVKLQEQALMYYWSQQQQQQQSMFAS</sequence>
<evidence type="ECO:0000313" key="3">
    <source>
        <dbReference type="Proteomes" id="UP000243579"/>
    </source>
</evidence>
<reference evidence="2 3" key="1">
    <citation type="journal article" date="2014" name="Genome Biol. Evol.">
        <title>The secreted proteins of Achlya hypogyna and Thraustotheca clavata identify the ancestral oomycete secretome and reveal gene acquisitions by horizontal gene transfer.</title>
        <authorList>
            <person name="Misner I."/>
            <person name="Blouin N."/>
            <person name="Leonard G."/>
            <person name="Richards T.A."/>
            <person name="Lane C.E."/>
        </authorList>
    </citation>
    <scope>NUCLEOTIDE SEQUENCE [LARGE SCALE GENOMIC DNA]</scope>
    <source>
        <strain evidence="2 3">ATCC 48635</strain>
    </source>
</reference>
<comment type="caution">
    <text evidence="2">The sequence shown here is derived from an EMBL/GenBank/DDBJ whole genome shotgun (WGS) entry which is preliminary data.</text>
</comment>
<dbReference type="Proteomes" id="UP000243579">
    <property type="component" value="Unassembled WGS sequence"/>
</dbReference>